<dbReference type="SMART" id="SM00233">
    <property type="entry name" value="PH"/>
    <property type="match status" value="3"/>
</dbReference>
<dbReference type="Gene3D" id="3.80.10.10">
    <property type="entry name" value="Ribonuclease Inhibitor"/>
    <property type="match status" value="1"/>
</dbReference>
<keyword evidence="4 19" id="KW-0728">SH3 domain</keyword>
<dbReference type="Gene3D" id="2.60.40.150">
    <property type="entry name" value="C2 domain"/>
    <property type="match status" value="1"/>
</dbReference>
<dbReference type="Pfam" id="PF00387">
    <property type="entry name" value="PI-PLC-Y"/>
    <property type="match status" value="1"/>
</dbReference>
<dbReference type="FunFam" id="2.30.30.40:FF:000119">
    <property type="entry name" value="1-phosphatidylinositol 4,5-bisphosphate phosphodiesterase gamma"/>
    <property type="match status" value="1"/>
</dbReference>
<dbReference type="PANTHER" id="PTHR10336">
    <property type="entry name" value="PHOSPHOINOSITIDE-SPECIFIC PHOSPHOLIPASE C FAMILY PROTEIN"/>
    <property type="match status" value="1"/>
</dbReference>
<dbReference type="GO" id="GO:0005737">
    <property type="term" value="C:cytoplasm"/>
    <property type="evidence" value="ECO:0007669"/>
    <property type="project" value="UniProtKB-SubCell"/>
</dbReference>
<dbReference type="Pfam" id="PF00018">
    <property type="entry name" value="SH3_1"/>
    <property type="match status" value="1"/>
</dbReference>
<dbReference type="InterPro" id="IPR001452">
    <property type="entry name" value="SH3_domain"/>
</dbReference>
<dbReference type="SMART" id="SM00326">
    <property type="entry name" value="SH3"/>
    <property type="match status" value="1"/>
</dbReference>
<keyword evidence="11 20" id="KW-0442">Lipid degradation</keyword>
<dbReference type="InterPro" id="IPR057061">
    <property type="entry name" value="PLCG_EF-hand_2"/>
</dbReference>
<name>A0A061ICU1_CRIGR</name>
<evidence type="ECO:0000256" key="3">
    <source>
        <dbReference type="ARBA" id="ARBA00004496"/>
    </source>
</evidence>
<dbReference type="SMART" id="SM00149">
    <property type="entry name" value="PLCYc"/>
    <property type="match status" value="1"/>
</dbReference>
<dbReference type="GO" id="GO:0043122">
    <property type="term" value="P:regulation of canonical NF-kappaB signal transduction"/>
    <property type="evidence" value="ECO:0007669"/>
    <property type="project" value="UniProtKB-ARBA"/>
</dbReference>
<dbReference type="InterPro" id="IPR035892">
    <property type="entry name" value="C2_domain_sf"/>
</dbReference>
<dbReference type="FunFam" id="3.30.505.10:FF:000011">
    <property type="entry name" value="1-phosphatidylinositol 4,5-bisphosphate phosphodiesterase gamma"/>
    <property type="match status" value="1"/>
</dbReference>
<feature type="domain" description="PH" evidence="24">
    <location>
        <begin position="995"/>
        <end position="1108"/>
    </location>
</feature>
<evidence type="ECO:0000256" key="21">
    <source>
        <dbReference type="SAM" id="MobiDB-lite"/>
    </source>
</evidence>
<dbReference type="GO" id="GO:0016042">
    <property type="term" value="P:lipid catabolic process"/>
    <property type="evidence" value="ECO:0007669"/>
    <property type="project" value="UniProtKB-KW"/>
</dbReference>
<dbReference type="CDD" id="cd10341">
    <property type="entry name" value="SH2_N-SH2_PLC_gamma_like"/>
    <property type="match status" value="1"/>
</dbReference>
<evidence type="ECO:0000256" key="11">
    <source>
        <dbReference type="ARBA" id="ARBA00022963"/>
    </source>
</evidence>
<reference evidence="28" key="1">
    <citation type="journal article" date="2013" name="Nat. Biotechnol.">
        <title>Chinese hamster genome sequenced from sorted chromosomes.</title>
        <authorList>
            <person name="Brinkrolf K."/>
            <person name="Rupp O."/>
            <person name="Laux H."/>
            <person name="Kollin F."/>
            <person name="Ernst W."/>
            <person name="Linke B."/>
            <person name="Kofler R."/>
            <person name="Romand S."/>
            <person name="Hesse F."/>
            <person name="Budach W.E."/>
            <person name="Galosy S."/>
            <person name="Muller D."/>
            <person name="Noll T."/>
            <person name="Wienberg J."/>
            <person name="Jostock T."/>
            <person name="Leonard M."/>
            <person name="Grillari J."/>
            <person name="Tauch A."/>
            <person name="Goesmann A."/>
            <person name="Helk B."/>
            <person name="Mott J.E."/>
            <person name="Puhler A."/>
            <person name="Borth N."/>
        </authorList>
    </citation>
    <scope>NUCLEOTIDE SEQUENCE [LARGE SCALE GENOMIC DNA]</scope>
    <source>
        <strain evidence="28">17A/GY</strain>
    </source>
</reference>
<dbReference type="PROSITE" id="PS50007">
    <property type="entry name" value="PIPLC_X_DOMAIN"/>
    <property type="match status" value="1"/>
</dbReference>
<dbReference type="CDD" id="cd00275">
    <property type="entry name" value="C2_PLC_like"/>
    <property type="match status" value="1"/>
</dbReference>
<feature type="region of interest" description="Disordered" evidence="21">
    <location>
        <begin position="1"/>
        <end position="28"/>
    </location>
</feature>
<dbReference type="FunFam" id="3.80.10.10:FF:000030">
    <property type="entry name" value="C-Maf-inducing protein-like protein"/>
    <property type="match status" value="1"/>
</dbReference>
<dbReference type="CDD" id="cd13362">
    <property type="entry name" value="PH_PLC_gamma"/>
    <property type="match status" value="1"/>
</dbReference>
<dbReference type="GO" id="GO:0010634">
    <property type="term" value="P:positive regulation of epithelial cell migration"/>
    <property type="evidence" value="ECO:0007669"/>
    <property type="project" value="TreeGrafter"/>
</dbReference>
<dbReference type="SUPFAM" id="SSF55550">
    <property type="entry name" value="SH2 domain"/>
    <property type="match status" value="2"/>
</dbReference>
<dbReference type="GO" id="GO:0051209">
    <property type="term" value="P:release of sequestered calcium ion into cytosol"/>
    <property type="evidence" value="ECO:0007669"/>
    <property type="project" value="TreeGrafter"/>
</dbReference>
<evidence type="ECO:0000259" key="24">
    <source>
        <dbReference type="PROSITE" id="PS50003"/>
    </source>
</evidence>
<evidence type="ECO:0000256" key="9">
    <source>
        <dbReference type="ARBA" id="ARBA00022801"/>
    </source>
</evidence>
<dbReference type="PRINTS" id="PR00390">
    <property type="entry name" value="PHPHLIPASEC"/>
</dbReference>
<dbReference type="PROSITE" id="PS50003">
    <property type="entry name" value="PH_DOMAIN"/>
    <property type="match status" value="1"/>
</dbReference>
<dbReference type="SUPFAM" id="SSF51695">
    <property type="entry name" value="PLC-like phosphodiesterases"/>
    <property type="match status" value="1"/>
</dbReference>
<dbReference type="InterPro" id="IPR035023">
    <property type="entry name" value="PLC-gamma_C-SH2"/>
</dbReference>
<dbReference type="InterPro" id="IPR032675">
    <property type="entry name" value="LRR_dom_sf"/>
</dbReference>
<dbReference type="Pfam" id="PF00017">
    <property type="entry name" value="SH2"/>
    <property type="match status" value="2"/>
</dbReference>
<evidence type="ECO:0000256" key="15">
    <source>
        <dbReference type="ARBA" id="ARBA00023242"/>
    </source>
</evidence>
<dbReference type="InterPro" id="IPR035723">
    <property type="entry name" value="PLCgamma2_SH3"/>
</dbReference>
<comment type="cofactor">
    <cofactor evidence="1">
        <name>Ca(2+)</name>
        <dbReference type="ChEBI" id="CHEBI:29108"/>
    </cofactor>
</comment>
<comment type="catalytic activity">
    <reaction evidence="16">
        <text>a 1,2-diacyl-sn-glycero-3-phospho-(1D-myo-inositol-4,5-bisphosphate) + H2O = 1D-myo-inositol 1,4,5-trisphosphate + a 1,2-diacyl-sn-glycerol + H(+)</text>
        <dbReference type="Rhea" id="RHEA:33179"/>
        <dbReference type="ChEBI" id="CHEBI:15377"/>
        <dbReference type="ChEBI" id="CHEBI:15378"/>
        <dbReference type="ChEBI" id="CHEBI:17815"/>
        <dbReference type="ChEBI" id="CHEBI:58456"/>
        <dbReference type="ChEBI" id="CHEBI:203600"/>
        <dbReference type="EC" id="3.1.4.11"/>
    </reaction>
    <physiologicalReaction direction="left-to-right" evidence="16">
        <dbReference type="Rhea" id="RHEA:33180"/>
    </physiologicalReaction>
</comment>
<keyword evidence="5" id="KW-0963">Cytoplasm</keyword>
<dbReference type="Gene3D" id="3.20.20.190">
    <property type="entry name" value="Phosphatidylinositol (PI) phosphodiesterase"/>
    <property type="match status" value="2"/>
</dbReference>
<evidence type="ECO:0000256" key="17">
    <source>
        <dbReference type="ARBA" id="ARBA00066033"/>
    </source>
</evidence>
<evidence type="ECO:0000256" key="18">
    <source>
        <dbReference type="PROSITE-ProRule" id="PRU00191"/>
    </source>
</evidence>
<evidence type="ECO:0000256" key="10">
    <source>
        <dbReference type="ARBA" id="ARBA00022837"/>
    </source>
</evidence>
<keyword evidence="14" id="KW-0807">Transducer</keyword>
<dbReference type="GO" id="GO:0048015">
    <property type="term" value="P:phosphatidylinositol-mediated signaling"/>
    <property type="evidence" value="ECO:0007669"/>
    <property type="project" value="TreeGrafter"/>
</dbReference>
<feature type="domain" description="C2" evidence="25">
    <location>
        <begin position="1949"/>
        <end position="2080"/>
    </location>
</feature>
<dbReference type="CDD" id="cd13234">
    <property type="entry name" value="PHsplit_PLC_gamma"/>
    <property type="match status" value="1"/>
</dbReference>
<dbReference type="CDD" id="cd09932">
    <property type="entry name" value="SH2_C-SH2_PLC_gamma_like"/>
    <property type="match status" value="1"/>
</dbReference>
<evidence type="ECO:0000259" key="23">
    <source>
        <dbReference type="PROSITE" id="PS50002"/>
    </source>
</evidence>
<evidence type="ECO:0000256" key="12">
    <source>
        <dbReference type="ARBA" id="ARBA00022999"/>
    </source>
</evidence>
<dbReference type="FunFam" id="2.30.29.30:FF:000168">
    <property type="entry name" value="1-phosphatidylinositol 4,5-bisphosphate phosphodiesterase gamma"/>
    <property type="match status" value="1"/>
</dbReference>
<dbReference type="InterPro" id="IPR036860">
    <property type="entry name" value="SH2_dom_sf"/>
</dbReference>
<dbReference type="FunFam" id="3.20.20.190:FF:000012">
    <property type="entry name" value="1-phosphatidylinositol 4,5-bisphosphate phosphodiesterase gamma"/>
    <property type="match status" value="1"/>
</dbReference>
<gene>
    <name evidence="27" type="ORF">H671_3g11188</name>
</gene>
<feature type="domain" description="SH2" evidence="22">
    <location>
        <begin position="1557"/>
        <end position="1646"/>
    </location>
</feature>
<dbReference type="GO" id="GO:0046488">
    <property type="term" value="P:phosphatidylinositol metabolic process"/>
    <property type="evidence" value="ECO:0007669"/>
    <property type="project" value="TreeGrafter"/>
</dbReference>
<dbReference type="Gene3D" id="3.30.505.10">
    <property type="entry name" value="SH2 domain"/>
    <property type="match status" value="2"/>
</dbReference>
<dbReference type="InterPro" id="IPR000909">
    <property type="entry name" value="PLipase_C_PInositol-sp_X_dom"/>
</dbReference>
<dbReference type="Proteomes" id="UP000030759">
    <property type="component" value="Unassembled WGS sequence"/>
</dbReference>
<dbReference type="EMBL" id="KE673504">
    <property type="protein sequence ID" value="ERE77297.1"/>
    <property type="molecule type" value="Genomic_DNA"/>
</dbReference>
<protein>
    <recommendedName>
        <fullName evidence="20">Phosphoinositide phospholipase C</fullName>
        <ecNumber evidence="20">3.1.4.11</ecNumber>
    </recommendedName>
</protein>
<dbReference type="EC" id="3.1.4.11" evidence="20"/>
<dbReference type="InterPro" id="IPR035024">
    <property type="entry name" value="PLC-gamma_N-SH2"/>
</dbReference>
<proteinExistence type="predicted"/>
<keyword evidence="6" id="KW-0597">Phosphoprotein</keyword>
<dbReference type="InterPro" id="IPR001192">
    <property type="entry name" value="PI-PLC_fam"/>
</dbReference>
<feature type="domain" description="PI-PLC Y-box" evidence="26">
    <location>
        <begin position="1841"/>
        <end position="1955"/>
    </location>
</feature>
<evidence type="ECO:0000256" key="19">
    <source>
        <dbReference type="PROSITE-ProRule" id="PRU00192"/>
    </source>
</evidence>
<dbReference type="Pfam" id="PF23583">
    <property type="entry name" value="EF_HAND_2_PLCG"/>
    <property type="match status" value="1"/>
</dbReference>
<evidence type="ECO:0000313" key="27">
    <source>
        <dbReference type="EMBL" id="ERE77297.1"/>
    </source>
</evidence>
<dbReference type="SMART" id="SM00148">
    <property type="entry name" value="PLCXc"/>
    <property type="match status" value="1"/>
</dbReference>
<dbReference type="GO" id="GO:0032587">
    <property type="term" value="C:ruffle membrane"/>
    <property type="evidence" value="ECO:0007669"/>
    <property type="project" value="TreeGrafter"/>
</dbReference>
<keyword evidence="10" id="KW-0106">Calcium</keyword>
<evidence type="ECO:0000256" key="16">
    <source>
        <dbReference type="ARBA" id="ARBA00023674"/>
    </source>
</evidence>
<dbReference type="SUPFAM" id="SSF49562">
    <property type="entry name" value="C2 domain (Calcium/lipid-binding domain, CaLB)"/>
    <property type="match status" value="1"/>
</dbReference>
<evidence type="ECO:0000259" key="25">
    <source>
        <dbReference type="PROSITE" id="PS50004"/>
    </source>
</evidence>
<keyword evidence="9 20" id="KW-0378">Hydrolase</keyword>
<dbReference type="Gene3D" id="2.30.29.30">
    <property type="entry name" value="Pleckstrin-homology domain (PH domain)/Phosphotyrosine-binding domain (PTB)"/>
    <property type="match status" value="1"/>
</dbReference>
<dbReference type="PANTHER" id="PTHR10336:SF25">
    <property type="entry name" value="1-PHOSPHATIDYLINOSITOL 4,5-BISPHOSPHATE PHOSPHODIESTERASE GAMMA-2"/>
    <property type="match status" value="1"/>
</dbReference>
<keyword evidence="15" id="KW-0539">Nucleus</keyword>
<dbReference type="SUPFAM" id="SSF50729">
    <property type="entry name" value="PH domain-like"/>
    <property type="match status" value="1"/>
</dbReference>
<dbReference type="FunFam" id="3.20.20.190:FF:000016">
    <property type="entry name" value="1-phosphatidylinositol 4,5-bisphosphate phosphodiesterase gamma"/>
    <property type="match status" value="1"/>
</dbReference>
<dbReference type="GO" id="GO:0005634">
    <property type="term" value="C:nucleus"/>
    <property type="evidence" value="ECO:0007669"/>
    <property type="project" value="UniProtKB-SubCell"/>
</dbReference>
<keyword evidence="12 18" id="KW-0727">SH2 domain</keyword>
<dbReference type="FunFam" id="3.30.505.10:FF:000009">
    <property type="entry name" value="1-phosphatidylinositol 4,5-bisphosphate phosphodiesterase gamma"/>
    <property type="match status" value="1"/>
</dbReference>
<keyword evidence="8" id="KW-0677">Repeat</keyword>
<comment type="subcellular location">
    <subcellularLocation>
        <location evidence="3">Cytoplasm</location>
    </subcellularLocation>
    <subcellularLocation>
        <location evidence="2">Nucleus</location>
    </subcellularLocation>
</comment>
<evidence type="ECO:0000256" key="13">
    <source>
        <dbReference type="ARBA" id="ARBA00023098"/>
    </source>
</evidence>
<feature type="domain" description="SH3" evidence="23">
    <location>
        <begin position="1680"/>
        <end position="1740"/>
    </location>
</feature>
<evidence type="ECO:0000256" key="7">
    <source>
        <dbReference type="ARBA" id="ARBA00022614"/>
    </source>
</evidence>
<keyword evidence="7" id="KW-0433">Leucine-rich repeat</keyword>
<evidence type="ECO:0000256" key="4">
    <source>
        <dbReference type="ARBA" id="ARBA00022443"/>
    </source>
</evidence>
<organism evidence="27 28">
    <name type="scientific">Cricetulus griseus</name>
    <name type="common">Chinese hamster</name>
    <name type="synonym">Cricetulus barabensis griseus</name>
    <dbReference type="NCBI Taxonomy" id="10029"/>
    <lineage>
        <taxon>Eukaryota</taxon>
        <taxon>Metazoa</taxon>
        <taxon>Chordata</taxon>
        <taxon>Craniata</taxon>
        <taxon>Vertebrata</taxon>
        <taxon>Euteleostomi</taxon>
        <taxon>Mammalia</taxon>
        <taxon>Eutheria</taxon>
        <taxon>Euarchontoglires</taxon>
        <taxon>Glires</taxon>
        <taxon>Rodentia</taxon>
        <taxon>Myomorpha</taxon>
        <taxon>Muroidea</taxon>
        <taxon>Cricetidae</taxon>
        <taxon>Cricetinae</taxon>
        <taxon>Cricetulus</taxon>
    </lineage>
</organism>
<dbReference type="Gene3D" id="2.30.30.40">
    <property type="entry name" value="SH3 Domains"/>
    <property type="match status" value="1"/>
</dbReference>
<dbReference type="InterPro" id="IPR017946">
    <property type="entry name" value="PLC-like_Pdiesterase_TIM-brl"/>
</dbReference>
<dbReference type="SUPFAM" id="SSF52047">
    <property type="entry name" value="RNI-like"/>
    <property type="match status" value="1"/>
</dbReference>
<dbReference type="PROSITE" id="PS50008">
    <property type="entry name" value="PIPLC_Y_DOMAIN"/>
    <property type="match status" value="1"/>
</dbReference>
<evidence type="ECO:0000256" key="5">
    <source>
        <dbReference type="ARBA" id="ARBA00022490"/>
    </source>
</evidence>
<feature type="domain" description="SH2" evidence="22">
    <location>
        <begin position="1443"/>
        <end position="1546"/>
    </location>
</feature>
<comment type="subunit">
    <text evidence="17">Interacts with FLNA.</text>
</comment>
<dbReference type="Pfam" id="PF00388">
    <property type="entry name" value="PI-PLC-X"/>
    <property type="match status" value="1"/>
</dbReference>
<evidence type="ECO:0000256" key="1">
    <source>
        <dbReference type="ARBA" id="ARBA00001913"/>
    </source>
</evidence>
<dbReference type="GO" id="GO:0004435">
    <property type="term" value="F:phosphatidylinositol-4,5-bisphosphate phospholipase C activity"/>
    <property type="evidence" value="ECO:0007669"/>
    <property type="project" value="UniProtKB-EC"/>
</dbReference>
<dbReference type="SMART" id="SM00252">
    <property type="entry name" value="SH2"/>
    <property type="match status" value="2"/>
</dbReference>
<dbReference type="Pfam" id="PF23066">
    <property type="entry name" value="PH_21"/>
    <property type="match status" value="2"/>
</dbReference>
<keyword evidence="13 20" id="KW-0443">Lipid metabolism</keyword>
<dbReference type="CDD" id="cd11969">
    <property type="entry name" value="SH3_PLCgamma2"/>
    <property type="match status" value="1"/>
</dbReference>
<dbReference type="InterPro" id="IPR001849">
    <property type="entry name" value="PH_domain"/>
</dbReference>
<dbReference type="SMART" id="SM00239">
    <property type="entry name" value="C2"/>
    <property type="match status" value="1"/>
</dbReference>
<dbReference type="PROSITE" id="PS50001">
    <property type="entry name" value="SH2"/>
    <property type="match status" value="2"/>
</dbReference>
<dbReference type="InterPro" id="IPR056429">
    <property type="entry name" value="PH_CMIP"/>
</dbReference>
<dbReference type="InterPro" id="IPR011993">
    <property type="entry name" value="PH-like_dom_sf"/>
</dbReference>
<dbReference type="InterPro" id="IPR036028">
    <property type="entry name" value="SH3-like_dom_sf"/>
</dbReference>
<dbReference type="PRINTS" id="PR00401">
    <property type="entry name" value="SH2DOMAIN"/>
</dbReference>
<evidence type="ECO:0000256" key="8">
    <source>
        <dbReference type="ARBA" id="ARBA00022737"/>
    </source>
</evidence>
<dbReference type="InterPro" id="IPR000008">
    <property type="entry name" value="C2_dom"/>
</dbReference>
<evidence type="ECO:0000259" key="22">
    <source>
        <dbReference type="PROSITE" id="PS50001"/>
    </source>
</evidence>
<dbReference type="InterPro" id="IPR001711">
    <property type="entry name" value="PLipase_C_Pinositol-sp_Y"/>
</dbReference>
<dbReference type="PROSITE" id="PS50004">
    <property type="entry name" value="C2"/>
    <property type="match status" value="1"/>
</dbReference>
<evidence type="ECO:0000313" key="28">
    <source>
        <dbReference type="Proteomes" id="UP000030759"/>
    </source>
</evidence>
<evidence type="ECO:0000259" key="26">
    <source>
        <dbReference type="PROSITE" id="PS50008"/>
    </source>
</evidence>
<evidence type="ECO:0000256" key="20">
    <source>
        <dbReference type="RuleBase" id="RU361133"/>
    </source>
</evidence>
<evidence type="ECO:0000256" key="2">
    <source>
        <dbReference type="ARBA" id="ARBA00004123"/>
    </source>
</evidence>
<accession>A0A061ICU1</accession>
<evidence type="ECO:0000256" key="6">
    <source>
        <dbReference type="ARBA" id="ARBA00022553"/>
    </source>
</evidence>
<dbReference type="InterPro" id="IPR000980">
    <property type="entry name" value="SH2"/>
</dbReference>
<sequence length="2101" mass="238521">MDVTSSSGGGDPRQIEETKPLLGSDVSGPEGTKVMGAVPCRRALLLCNGMRYKLLQEGDIQVCVIRHPRTFLSKILTSKFLRRWEPHHLTLADNSLASATSHWCEGVRSPGTGVTDSFENAPAFSVASQTDKEGMSVFIHGVASALCPYHSVIRAAVSNRDACDESPFLPTAVLGETGRKFAYVGLARSPQRSFSTVGVSVHGISDVFRGSGKVPCLWQNPPENSRDVKKPLDKVASAPDVVQTFCCGHLGVTSQDLMHRDAPTHMNWVFVHQLTVKPSGYMENSVSYSAIEDVQPLSWENAPKYCLQLTIPGGTVLLQAANSYLRDQWFHSLQWKKKIYKYKKVLSNPSRWEVVLKEIRTLVDMALTSPLQDDSINQAPLEIVSKLLSENTNLTTQEHESIIVAIAPLLENNHPPPDLCEFFCKHCRERPRSMVVIEVFTPVVQRILKHNMVSARFVQLVLQDCFSSLKQAEKSFPKSMHGPTGHCPHPRVLPNLVAVCLAAIYSCYEEFINSRDNSPSLKEIRNGCQQPCDRKPTLPLRLLHPSPDLVSQEATLSEPRLKSVVVASSEVHVEVERTSTAKPALTASTGNDSEPNLIDCLMVSPACGTMSIELGPQAGRTLGCHVEILKLLSDYDDWRPSLASLLQPIPFPKEALAHEKFTKELKYVIQRFAEDPRQEVHSCLLSVRAGKDGWFQLYSPGGVACDDDGELFASMVHILMGSCYKTKKFLLSLAENKLGPCMLLALRGNQTMAEILCLMLEYNIIDNNDTQLQIISTLESTDVGKRMYEQLCDRQRELKELQRKGGPTRLTLPSKSTDADLARLLSSGSFGNLENLSLAFTNVTSACAEHLIKLPSLKQLNLWSTQFGDAGLRLLSEHLTMLQVLNLCETPVTDAGLLALSSMKSLCSLNMNSTKLSADTYEDLKAKLPNLKEVDVRYTEACVQFLGDAGLGIGMAKAKLLCFSFFFSLSLEWLTMTTMVNVDTLPEYEKSQIKRALELGMVMTVFSARKGTSERRTVQVIMETRQVAWSKTADKIEGFLDIMEIKEIRPGKNSKDFERAKATVSRHKADCCFTIFYGTQFVLSTLSLATDSKEDAMKWLSGLKILHQEAMSASTPTMIESWLRKQIYSVDQTRRNSISLRELKAILPLVNFKVSSVKFLKDKLVEIGAQKDELSFEQFHLFYKKLMFDQQKSELWAQDLNKVRERMTKFIDDTMRETAEPFLYVDEYCLLDMAHSLSLRYLTGDQLRSESSTEAYIRCLRAGCRCIELDCWDGPDGKPIIYHGWTRTTKIKFDDVVQAIRDHAFVTSSFPVILSIEEHCSVEQQRHMAKVFKEVLGDLLLTKPTEASADQLPSPSQLREKIIIKHKKLGPRGDVDVNVEDKKDEHKTQGELYMWDSIDQKWTRHYCAIADAKLSFSDDIEQAVEEELVQDTTPTELHFGEKWFHKKVERRTSAEKLLQEYCAETGAKDGTFLVRESETFPNDYTLSFWRSGRVQHCRIRSTMEGGVMKYYLTDNLTFNSIYALIQHYREAHLRCAEFELRLTDPVPNPNPHESKPWYYDRLSRGEAEDMLMRIPRDGAFLIRKREGTDSYAITFRARGKVKHCRINRDGRHFVLGTSAYFESLVELVSYYEKHALYRKMRLRYPVTPELLERYNMERDINSLYDVSRMYVDPSEINPSMPQRTVKALYDYKAKRSDELTFCRGALIHNVSKEPGGWWKGDYGTRIQQYFPSNYVEDISAGDAEEMEKQIIEDNPLGSLCRGILDLNTYNVVKAPQGKNQKAFVFILEPKKQGDPPVEFATDRVEELFEWFQSIREITWKIDTKENNMKYWERNQSIAIELSDLVVYCKPTSKTKDHLENPDFREIRSFVETKADSIVRQKPIDLLRYNQKGLTRVYPKGQRVDSSNYDPFRLWLCGSQMVALNFQTADKYMQMNHALFSLNGRTGYVLQPESMRSEKYDPMPPESQRKILMTLTVKVLGARHLPKLGRSIACPFVEVEICGAEYDSNKFKTTVVNDNGLSPVWAPTQEKVTFEIYDPNLAFLRFVVYEEDMFSDPNFLAHATYPIKGIKSGYRKKAKSDVNDLPLALLFVFLRQGLDQSL</sequence>
<dbReference type="SUPFAM" id="SSF50044">
    <property type="entry name" value="SH3-domain"/>
    <property type="match status" value="1"/>
</dbReference>
<dbReference type="PROSITE" id="PS50002">
    <property type="entry name" value="SH3"/>
    <property type="match status" value="1"/>
</dbReference>
<dbReference type="Pfam" id="PF00168">
    <property type="entry name" value="C2"/>
    <property type="match status" value="1"/>
</dbReference>
<evidence type="ECO:0000256" key="14">
    <source>
        <dbReference type="ARBA" id="ARBA00023224"/>
    </source>
</evidence>